<feature type="transmembrane region" description="Helical" evidence="1">
    <location>
        <begin position="177"/>
        <end position="199"/>
    </location>
</feature>
<sequence length="249" mass="26728">MQSSLGDENAAAATLEDLRTLRRKVRQDRWGYPFPLLLFGALLLVAPYVHRNFWLAGVIGGVVVTALWYRRRGVRVGVEADTTNWLLAAGAAVLGFAVGAPLLSTLFFGLYSRPEVNLPIMLGAAVGVLISWRRGRRLAVVLFSVLGFASLGVYLIRGMAGLLVIAAGLLVLAWLERSALCAAIGVAFTGTALLANLYDMSNALAHTGIWHPDLVHDSRLQLLCDLAFPAAVLLAGGLIALVWTNRAAR</sequence>
<accession>A0ABX0SN98</accession>
<name>A0ABX0SN98_9PSEU</name>
<dbReference type="RefSeq" id="WP_167111048.1">
    <property type="nucleotide sequence ID" value="NZ_JAANOU010000001.1"/>
</dbReference>
<keyword evidence="3" id="KW-1185">Reference proteome</keyword>
<keyword evidence="1" id="KW-1133">Transmembrane helix</keyword>
<dbReference type="Proteomes" id="UP000754495">
    <property type="component" value="Unassembled WGS sequence"/>
</dbReference>
<evidence type="ECO:0000313" key="3">
    <source>
        <dbReference type="Proteomes" id="UP000754495"/>
    </source>
</evidence>
<keyword evidence="1" id="KW-0472">Membrane</keyword>
<comment type="caution">
    <text evidence="2">The sequence shown here is derived from an EMBL/GenBank/DDBJ whole genome shotgun (WGS) entry which is preliminary data.</text>
</comment>
<evidence type="ECO:0000313" key="2">
    <source>
        <dbReference type="EMBL" id="NIH78454.1"/>
    </source>
</evidence>
<protein>
    <recommendedName>
        <fullName evidence="4">DUF4203 domain-containing protein</fullName>
    </recommendedName>
</protein>
<feature type="transmembrane region" description="Helical" evidence="1">
    <location>
        <begin position="53"/>
        <end position="69"/>
    </location>
</feature>
<organism evidence="2 3">
    <name type="scientific">Amycolatopsis viridis</name>
    <dbReference type="NCBI Taxonomy" id="185678"/>
    <lineage>
        <taxon>Bacteria</taxon>
        <taxon>Bacillati</taxon>
        <taxon>Actinomycetota</taxon>
        <taxon>Actinomycetes</taxon>
        <taxon>Pseudonocardiales</taxon>
        <taxon>Pseudonocardiaceae</taxon>
        <taxon>Amycolatopsis</taxon>
    </lineage>
</organism>
<feature type="transmembrane region" description="Helical" evidence="1">
    <location>
        <begin position="139"/>
        <end position="171"/>
    </location>
</feature>
<proteinExistence type="predicted"/>
<reference evidence="2 3" key="1">
    <citation type="submission" date="2020-03" db="EMBL/GenBank/DDBJ databases">
        <title>Sequencing the genomes of 1000 actinobacteria strains.</title>
        <authorList>
            <person name="Klenk H.-P."/>
        </authorList>
    </citation>
    <scope>NUCLEOTIDE SEQUENCE [LARGE SCALE GENOMIC DNA]</scope>
    <source>
        <strain evidence="2 3">DSM 45668</strain>
    </source>
</reference>
<dbReference type="EMBL" id="JAANOU010000001">
    <property type="protein sequence ID" value="NIH78454.1"/>
    <property type="molecule type" value="Genomic_DNA"/>
</dbReference>
<keyword evidence="1" id="KW-0812">Transmembrane</keyword>
<evidence type="ECO:0000256" key="1">
    <source>
        <dbReference type="SAM" id="Phobius"/>
    </source>
</evidence>
<feature type="transmembrane region" description="Helical" evidence="1">
    <location>
        <begin position="30"/>
        <end position="47"/>
    </location>
</feature>
<feature type="transmembrane region" description="Helical" evidence="1">
    <location>
        <begin position="220"/>
        <end position="243"/>
    </location>
</feature>
<feature type="transmembrane region" description="Helical" evidence="1">
    <location>
        <begin position="85"/>
        <end position="110"/>
    </location>
</feature>
<gene>
    <name evidence="2" type="ORF">FHX46_000984</name>
</gene>
<evidence type="ECO:0008006" key="4">
    <source>
        <dbReference type="Google" id="ProtNLM"/>
    </source>
</evidence>